<accession>A0A1I8JKW8</accession>
<sequence length="584" mass="62371">MDEGLFQNVPEARLRRIFGRSCGPSNSGLTDATAATASSVSNDTSKLPATPSEAATADKIDPLFPSLDKELPQVRKSTTLFRPSWDPRERWRQLRPSQPYYAPPESDLPAQFRYEDLSIYEKSETMDIHEDRLLRWLHERFESSLEFKAAAGDTNFLNITGKQAIKQQVFTELQILDEQLSDLGLDSANPALIERRRQLVEQQRKPQQAPPVSPSSGQGTSQSSRLSSATVSTTTAVSASTATAAAAASASIKLSPLDELNMEFEEDEDFGAFVSPSLAGRGTQTTQTVVTVHEAAWQQQPLEQPARRPRKHRHLAVNFAAGDEATGSGGGSGGGSDTIECEVDIRPSSSDRPAAARGRGHRVQHFGDAASLESGDFASKKPSGHRNTAEESLNAAGMAPLHLPASLMKAPLQPTIISDDGAFAAPASISDEGAFAAPASISDKDNPGPFLHAAEEAGPGRPVTSDEPVKGGAALQFPGLREKHRMASDQFSTVRKSSLPQAFNHSRGPERHLGPVSPQRPRHPDPVGCTGRAHGGGDCGSAQQTAEDPVLPAPVRDGPAVRSAAEGHLRARWVATFVYGSKAS</sequence>
<reference evidence="3" key="1">
    <citation type="submission" date="2016-11" db="UniProtKB">
        <authorList>
            <consortium name="WormBaseParasite"/>
        </authorList>
    </citation>
    <scope>IDENTIFICATION</scope>
</reference>
<feature type="region of interest" description="Disordered" evidence="1">
    <location>
        <begin position="438"/>
        <end position="557"/>
    </location>
</feature>
<feature type="region of interest" description="Disordered" evidence="1">
    <location>
        <begin position="320"/>
        <end position="341"/>
    </location>
</feature>
<feature type="compositionally biased region" description="Gly residues" evidence="1">
    <location>
        <begin position="327"/>
        <end position="336"/>
    </location>
</feature>
<name>A0A1I8JKW8_9PLAT</name>
<dbReference type="WBParaSite" id="maker-uti_cns_0048751-snap-gene-0.2-mRNA-1">
    <property type="protein sequence ID" value="maker-uti_cns_0048751-snap-gene-0.2-mRNA-1"/>
    <property type="gene ID" value="maker-uti_cns_0048751-snap-gene-0.2"/>
</dbReference>
<feature type="region of interest" description="Disordered" evidence="1">
    <location>
        <begin position="367"/>
        <end position="390"/>
    </location>
</feature>
<feature type="compositionally biased region" description="Polar residues" evidence="1">
    <location>
        <begin position="489"/>
        <end position="504"/>
    </location>
</feature>
<feature type="region of interest" description="Disordered" evidence="1">
    <location>
        <begin position="21"/>
        <end position="53"/>
    </location>
</feature>
<feature type="compositionally biased region" description="Low complexity" evidence="1">
    <location>
        <begin position="215"/>
        <end position="229"/>
    </location>
</feature>
<feature type="region of interest" description="Disordered" evidence="1">
    <location>
        <begin position="200"/>
        <end position="229"/>
    </location>
</feature>
<dbReference type="Proteomes" id="UP000095280">
    <property type="component" value="Unplaced"/>
</dbReference>
<dbReference type="AlphaFoldDB" id="A0A1I8JKW8"/>
<protein>
    <submittedName>
        <fullName evidence="3">DNA helicase</fullName>
    </submittedName>
</protein>
<keyword evidence="2" id="KW-1185">Reference proteome</keyword>
<proteinExistence type="predicted"/>
<evidence type="ECO:0000313" key="3">
    <source>
        <dbReference type="WBParaSite" id="maker-uti_cns_0048751-snap-gene-0.2-mRNA-1"/>
    </source>
</evidence>
<evidence type="ECO:0000256" key="1">
    <source>
        <dbReference type="SAM" id="MobiDB-lite"/>
    </source>
</evidence>
<feature type="compositionally biased region" description="Low complexity" evidence="1">
    <location>
        <begin position="30"/>
        <end position="45"/>
    </location>
</feature>
<evidence type="ECO:0000313" key="2">
    <source>
        <dbReference type="Proteomes" id="UP000095280"/>
    </source>
</evidence>
<organism evidence="2 3">
    <name type="scientific">Macrostomum lignano</name>
    <dbReference type="NCBI Taxonomy" id="282301"/>
    <lineage>
        <taxon>Eukaryota</taxon>
        <taxon>Metazoa</taxon>
        <taxon>Spiralia</taxon>
        <taxon>Lophotrochozoa</taxon>
        <taxon>Platyhelminthes</taxon>
        <taxon>Rhabditophora</taxon>
        <taxon>Macrostomorpha</taxon>
        <taxon>Macrostomida</taxon>
        <taxon>Macrostomidae</taxon>
        <taxon>Macrostomum</taxon>
    </lineage>
</organism>